<dbReference type="AlphaFoldDB" id="A0A0B2UVM1"/>
<sequence length="120" mass="13290">MTKVHVSRLQLPQQSLRIFPAFRHRAEFDDSGTHGLTGAVAEMGTSVSSSLESANPDDSCESPRSPDRHCNNIHSQMSSKIICLMSTKRVENVSVFNTSFSTCSNFNDCICDSHHRSQIC</sequence>
<dbReference type="Proteomes" id="UP000031036">
    <property type="component" value="Unassembled WGS sequence"/>
</dbReference>
<feature type="region of interest" description="Disordered" evidence="1">
    <location>
        <begin position="45"/>
        <end position="71"/>
    </location>
</feature>
<name>A0A0B2UVM1_TOXCA</name>
<protein>
    <submittedName>
        <fullName evidence="2">Uncharacterized protein</fullName>
    </submittedName>
</protein>
<reference evidence="2 3" key="1">
    <citation type="submission" date="2014-11" db="EMBL/GenBank/DDBJ databases">
        <title>Genetic blueprint of the zoonotic pathogen Toxocara canis.</title>
        <authorList>
            <person name="Zhu X.-Q."/>
            <person name="Korhonen P.K."/>
            <person name="Cai H."/>
            <person name="Young N.D."/>
            <person name="Nejsum P."/>
            <person name="von Samson-Himmelstjerna G."/>
            <person name="Boag P.R."/>
            <person name="Tan P."/>
            <person name="Li Q."/>
            <person name="Min J."/>
            <person name="Yang Y."/>
            <person name="Wang X."/>
            <person name="Fang X."/>
            <person name="Hall R.S."/>
            <person name="Hofmann A."/>
            <person name="Sternberg P.W."/>
            <person name="Jex A.R."/>
            <person name="Gasser R.B."/>
        </authorList>
    </citation>
    <scope>NUCLEOTIDE SEQUENCE [LARGE SCALE GENOMIC DNA]</scope>
    <source>
        <strain evidence="2">PN_DK_2014</strain>
    </source>
</reference>
<keyword evidence="3" id="KW-1185">Reference proteome</keyword>
<accession>A0A0B2UVM1</accession>
<comment type="caution">
    <text evidence="2">The sequence shown here is derived from an EMBL/GenBank/DDBJ whole genome shotgun (WGS) entry which is preliminary data.</text>
</comment>
<evidence type="ECO:0000313" key="2">
    <source>
        <dbReference type="EMBL" id="KHN73279.1"/>
    </source>
</evidence>
<proteinExistence type="predicted"/>
<organism evidence="2 3">
    <name type="scientific">Toxocara canis</name>
    <name type="common">Canine roundworm</name>
    <dbReference type="NCBI Taxonomy" id="6265"/>
    <lineage>
        <taxon>Eukaryota</taxon>
        <taxon>Metazoa</taxon>
        <taxon>Ecdysozoa</taxon>
        <taxon>Nematoda</taxon>
        <taxon>Chromadorea</taxon>
        <taxon>Rhabditida</taxon>
        <taxon>Spirurina</taxon>
        <taxon>Ascaridomorpha</taxon>
        <taxon>Ascaridoidea</taxon>
        <taxon>Toxocaridae</taxon>
        <taxon>Toxocara</taxon>
    </lineage>
</organism>
<evidence type="ECO:0000313" key="3">
    <source>
        <dbReference type="Proteomes" id="UP000031036"/>
    </source>
</evidence>
<gene>
    <name evidence="2" type="ORF">Tcan_12005</name>
</gene>
<dbReference type="EMBL" id="JPKZ01003130">
    <property type="protein sequence ID" value="KHN73279.1"/>
    <property type="molecule type" value="Genomic_DNA"/>
</dbReference>
<evidence type="ECO:0000256" key="1">
    <source>
        <dbReference type="SAM" id="MobiDB-lite"/>
    </source>
</evidence>